<dbReference type="InParanoid" id="A0A0C9ZZX2"/>
<keyword evidence="1" id="KW-0472">Membrane</keyword>
<accession>A0A0C9ZZX2</accession>
<reference evidence="2 3" key="1">
    <citation type="submission" date="2014-04" db="EMBL/GenBank/DDBJ databases">
        <authorList>
            <consortium name="DOE Joint Genome Institute"/>
            <person name="Kuo A."/>
            <person name="Ruytinx J."/>
            <person name="Rineau F."/>
            <person name="Colpaert J."/>
            <person name="Kohler A."/>
            <person name="Nagy L.G."/>
            <person name="Floudas D."/>
            <person name="Copeland A."/>
            <person name="Barry K.W."/>
            <person name="Cichocki N."/>
            <person name="Veneault-Fourrey C."/>
            <person name="LaButti K."/>
            <person name="Lindquist E.A."/>
            <person name="Lipzen A."/>
            <person name="Lundell T."/>
            <person name="Morin E."/>
            <person name="Murat C."/>
            <person name="Sun H."/>
            <person name="Tunlid A."/>
            <person name="Henrissat B."/>
            <person name="Grigoriev I.V."/>
            <person name="Hibbett D.S."/>
            <person name="Martin F."/>
            <person name="Nordberg H.P."/>
            <person name="Cantor M.N."/>
            <person name="Hua S.X."/>
        </authorList>
    </citation>
    <scope>NUCLEOTIDE SEQUENCE [LARGE SCALE GENOMIC DNA]</scope>
    <source>
        <strain evidence="2 3">UH-Slu-Lm8-n1</strain>
    </source>
</reference>
<dbReference type="STRING" id="930992.A0A0C9ZZX2"/>
<name>A0A0C9ZZX2_9AGAM</name>
<dbReference type="Proteomes" id="UP000054485">
    <property type="component" value="Unassembled WGS sequence"/>
</dbReference>
<keyword evidence="3" id="KW-1185">Reference proteome</keyword>
<protein>
    <submittedName>
        <fullName evidence="2">Unplaced genomic scaffold CY34scaffold_540, whole genome shotgun sequence</fullName>
    </submittedName>
</protein>
<feature type="transmembrane region" description="Helical" evidence="1">
    <location>
        <begin position="47"/>
        <end position="69"/>
    </location>
</feature>
<dbReference type="HOGENOM" id="CLU_149538_0_0_1"/>
<evidence type="ECO:0000313" key="2">
    <source>
        <dbReference type="EMBL" id="KIK35041.1"/>
    </source>
</evidence>
<proteinExistence type="predicted"/>
<evidence type="ECO:0000256" key="1">
    <source>
        <dbReference type="SAM" id="Phobius"/>
    </source>
</evidence>
<organism evidence="2 3">
    <name type="scientific">Suillus luteus UH-Slu-Lm8-n1</name>
    <dbReference type="NCBI Taxonomy" id="930992"/>
    <lineage>
        <taxon>Eukaryota</taxon>
        <taxon>Fungi</taxon>
        <taxon>Dikarya</taxon>
        <taxon>Basidiomycota</taxon>
        <taxon>Agaricomycotina</taxon>
        <taxon>Agaricomycetes</taxon>
        <taxon>Agaricomycetidae</taxon>
        <taxon>Boletales</taxon>
        <taxon>Suillineae</taxon>
        <taxon>Suillaceae</taxon>
        <taxon>Suillus</taxon>
    </lineage>
</organism>
<gene>
    <name evidence="2" type="ORF">CY34DRAFT_26712</name>
</gene>
<sequence length="145" mass="16402">MAILKNGWDYWYDRTAYRKVLYSTCEGGERIDRGTPHLFPGINGHSAIFWMMVMLFPFAITALVAWWWYTKSGMARGTIRLHGGDYSHGSGSGVMATLASVPYGIAFEYIASSLESLSMGYRARRGYRDVPVDVDAQVLHFEDEE</sequence>
<reference evidence="3" key="2">
    <citation type="submission" date="2015-01" db="EMBL/GenBank/DDBJ databases">
        <title>Evolutionary Origins and Diversification of the Mycorrhizal Mutualists.</title>
        <authorList>
            <consortium name="DOE Joint Genome Institute"/>
            <consortium name="Mycorrhizal Genomics Consortium"/>
            <person name="Kohler A."/>
            <person name="Kuo A."/>
            <person name="Nagy L.G."/>
            <person name="Floudas D."/>
            <person name="Copeland A."/>
            <person name="Barry K.W."/>
            <person name="Cichocki N."/>
            <person name="Veneault-Fourrey C."/>
            <person name="LaButti K."/>
            <person name="Lindquist E.A."/>
            <person name="Lipzen A."/>
            <person name="Lundell T."/>
            <person name="Morin E."/>
            <person name="Murat C."/>
            <person name="Riley R."/>
            <person name="Ohm R."/>
            <person name="Sun H."/>
            <person name="Tunlid A."/>
            <person name="Henrissat B."/>
            <person name="Grigoriev I.V."/>
            <person name="Hibbett D.S."/>
            <person name="Martin F."/>
        </authorList>
    </citation>
    <scope>NUCLEOTIDE SEQUENCE [LARGE SCALE GENOMIC DNA]</scope>
    <source>
        <strain evidence="3">UH-Slu-Lm8-n1</strain>
    </source>
</reference>
<dbReference type="OrthoDB" id="2676893at2759"/>
<dbReference type="AlphaFoldDB" id="A0A0C9ZZX2"/>
<evidence type="ECO:0000313" key="3">
    <source>
        <dbReference type="Proteomes" id="UP000054485"/>
    </source>
</evidence>
<keyword evidence="1" id="KW-1133">Transmembrane helix</keyword>
<keyword evidence="1" id="KW-0812">Transmembrane</keyword>
<dbReference type="EMBL" id="KN835671">
    <property type="protein sequence ID" value="KIK35041.1"/>
    <property type="molecule type" value="Genomic_DNA"/>
</dbReference>